<dbReference type="OrthoDB" id="198407at2"/>
<organism evidence="15 16">
    <name type="scientific">Zymomonas mobilis</name>
    <dbReference type="NCBI Taxonomy" id="542"/>
    <lineage>
        <taxon>Bacteria</taxon>
        <taxon>Pseudomonadati</taxon>
        <taxon>Pseudomonadota</taxon>
        <taxon>Alphaproteobacteria</taxon>
        <taxon>Sphingomonadales</taxon>
        <taxon>Zymomonadaceae</taxon>
        <taxon>Zymomonas</taxon>
    </lineage>
</organism>
<keyword evidence="7" id="KW-0547">Nucleotide-binding</keyword>
<dbReference type="EMBL" id="VFOF01000001">
    <property type="protein sequence ID" value="TQL16737.1"/>
    <property type="molecule type" value="Genomic_DNA"/>
</dbReference>
<comment type="function">
    <text evidence="2">The key enzymatic reactions in nitrogen fixation are catalyzed by the nitrogenase complex, which has 2 components: the iron protein (component 2) and a component 1 which is either a molybdenum-iron protein, a vanadium-iron, or an iron-iron protein.</text>
</comment>
<comment type="subunit">
    <text evidence="3">Hexamer of two alpha, two beta, and two delta chains.</text>
</comment>
<dbReference type="GO" id="GO:0005506">
    <property type="term" value="F:iron ion binding"/>
    <property type="evidence" value="ECO:0007669"/>
    <property type="project" value="InterPro"/>
</dbReference>
<dbReference type="EC" id="1.18.6.1" evidence="4"/>
<evidence type="ECO:0000256" key="4">
    <source>
        <dbReference type="ARBA" id="ARBA00012773"/>
    </source>
</evidence>
<proteinExistence type="predicted"/>
<dbReference type="InterPro" id="IPR004349">
    <property type="entry name" value="V/Nase_d_su"/>
</dbReference>
<evidence type="ECO:0000313" key="15">
    <source>
        <dbReference type="EMBL" id="TQL16737.1"/>
    </source>
</evidence>
<evidence type="ECO:0000256" key="8">
    <source>
        <dbReference type="ARBA" id="ARBA00022840"/>
    </source>
</evidence>
<dbReference type="AlphaFoldDB" id="A0A542VZJ3"/>
<dbReference type="Pfam" id="PF03139">
    <property type="entry name" value="AnfG_VnfG"/>
    <property type="match status" value="1"/>
</dbReference>
<comment type="caution">
    <text evidence="15">The sequence shown here is derived from an EMBL/GenBank/DDBJ whole genome shotgun (WGS) entry which is preliminary data.</text>
</comment>
<evidence type="ECO:0000256" key="11">
    <source>
        <dbReference type="ARBA" id="ARBA00023014"/>
    </source>
</evidence>
<protein>
    <recommendedName>
        <fullName evidence="5">Nitrogenase iron-iron protein delta chain</fullName>
        <ecNumber evidence="4">1.18.6.1</ecNumber>
    </recommendedName>
    <alternativeName>
        <fullName evidence="13">Nitrogenase component I</fullName>
    </alternativeName>
</protein>
<dbReference type="InterPro" id="IPR014278">
    <property type="entry name" value="Nase_Fe-Fe_dsu"/>
</dbReference>
<comment type="cofactor">
    <cofactor evidence="1">
        <name>iron-sulfur cluster</name>
        <dbReference type="ChEBI" id="CHEBI:30408"/>
    </cofactor>
</comment>
<evidence type="ECO:0000256" key="2">
    <source>
        <dbReference type="ARBA" id="ARBA00004064"/>
    </source>
</evidence>
<evidence type="ECO:0000256" key="12">
    <source>
        <dbReference type="ARBA" id="ARBA00023231"/>
    </source>
</evidence>
<evidence type="ECO:0000256" key="9">
    <source>
        <dbReference type="ARBA" id="ARBA00023002"/>
    </source>
</evidence>
<comment type="catalytic activity">
    <reaction evidence="14">
        <text>N2 + 8 reduced [2Fe-2S]-[ferredoxin] + 16 ATP + 16 H2O = H2 + 8 oxidized [2Fe-2S]-[ferredoxin] + 2 NH4(+) + 16 ADP + 16 phosphate + 6 H(+)</text>
        <dbReference type="Rhea" id="RHEA:21448"/>
        <dbReference type="Rhea" id="RHEA-COMP:10000"/>
        <dbReference type="Rhea" id="RHEA-COMP:10001"/>
        <dbReference type="ChEBI" id="CHEBI:15377"/>
        <dbReference type="ChEBI" id="CHEBI:15378"/>
        <dbReference type="ChEBI" id="CHEBI:17997"/>
        <dbReference type="ChEBI" id="CHEBI:18276"/>
        <dbReference type="ChEBI" id="CHEBI:28938"/>
        <dbReference type="ChEBI" id="CHEBI:30616"/>
        <dbReference type="ChEBI" id="CHEBI:33737"/>
        <dbReference type="ChEBI" id="CHEBI:33738"/>
        <dbReference type="ChEBI" id="CHEBI:43474"/>
        <dbReference type="ChEBI" id="CHEBI:456216"/>
        <dbReference type="EC" id="1.18.6.1"/>
    </reaction>
</comment>
<evidence type="ECO:0000256" key="1">
    <source>
        <dbReference type="ARBA" id="ARBA00001915"/>
    </source>
</evidence>
<dbReference type="GO" id="GO:0016163">
    <property type="term" value="F:nitrogenase activity"/>
    <property type="evidence" value="ECO:0007669"/>
    <property type="project" value="UniProtKB-EC"/>
</dbReference>
<evidence type="ECO:0000256" key="7">
    <source>
        <dbReference type="ARBA" id="ARBA00022741"/>
    </source>
</evidence>
<keyword evidence="10" id="KW-0408">Iron</keyword>
<evidence type="ECO:0000313" key="16">
    <source>
        <dbReference type="Proteomes" id="UP000316887"/>
    </source>
</evidence>
<evidence type="ECO:0000256" key="13">
    <source>
        <dbReference type="ARBA" id="ARBA00030899"/>
    </source>
</evidence>
<dbReference type="NCBIfam" id="TIGR02929">
    <property type="entry name" value="anfG_nitrog"/>
    <property type="match status" value="1"/>
</dbReference>
<evidence type="ECO:0000256" key="10">
    <source>
        <dbReference type="ARBA" id="ARBA00023004"/>
    </source>
</evidence>
<keyword evidence="6" id="KW-0479">Metal-binding</keyword>
<reference evidence="15 16" key="1">
    <citation type="submission" date="2019-06" db="EMBL/GenBank/DDBJ databases">
        <title>Genome sequencing of Zymomonas mobilis strains for genetic engineering and biofuel applications.</title>
        <authorList>
            <person name="Teravest M."/>
        </authorList>
    </citation>
    <scope>NUCLEOTIDE SEQUENCE [LARGE SCALE GENOMIC DNA]</scope>
    <source>
        <strain evidence="15 16">AN0101</strain>
    </source>
</reference>
<dbReference type="GO" id="GO:0005524">
    <property type="term" value="F:ATP binding"/>
    <property type="evidence" value="ECO:0007669"/>
    <property type="project" value="UniProtKB-KW"/>
</dbReference>
<sequence length="116" mass="13472">MQETIENKVGDLLSFIMKNSLWQFNSRGWDRRKQSEGVLTKVSELLCDEPVSKETPADKCYYAEAQCVVDGFNKNFPWLKDLSKDEIKALIHQLHERLDYQTIDASLNAELTVKNY</sequence>
<evidence type="ECO:0000256" key="14">
    <source>
        <dbReference type="ARBA" id="ARBA00047967"/>
    </source>
</evidence>
<gene>
    <name evidence="15" type="ORF">FBY58_0281</name>
</gene>
<name>A0A542VZJ3_ZYMMB</name>
<evidence type="ECO:0000256" key="5">
    <source>
        <dbReference type="ARBA" id="ARBA00015525"/>
    </source>
</evidence>
<keyword evidence="9" id="KW-0560">Oxidoreductase</keyword>
<dbReference type="Proteomes" id="UP000316887">
    <property type="component" value="Unassembled WGS sequence"/>
</dbReference>
<keyword evidence="8" id="KW-0067">ATP-binding</keyword>
<keyword evidence="11" id="KW-0411">Iron-sulfur</keyword>
<evidence type="ECO:0000256" key="3">
    <source>
        <dbReference type="ARBA" id="ARBA00011515"/>
    </source>
</evidence>
<keyword evidence="12" id="KW-0535">Nitrogen fixation</keyword>
<accession>A0A542VZJ3</accession>
<dbReference type="GO" id="GO:0051536">
    <property type="term" value="F:iron-sulfur cluster binding"/>
    <property type="evidence" value="ECO:0007669"/>
    <property type="project" value="UniProtKB-KW"/>
</dbReference>
<evidence type="ECO:0000256" key="6">
    <source>
        <dbReference type="ARBA" id="ARBA00022723"/>
    </source>
</evidence>